<dbReference type="EMBL" id="BDGG01000004">
    <property type="protein sequence ID" value="GAU98668.1"/>
    <property type="molecule type" value="Genomic_DNA"/>
</dbReference>
<dbReference type="InterPro" id="IPR056521">
    <property type="entry name" value="MARCHF6-like_C"/>
</dbReference>
<evidence type="ECO:0000256" key="3">
    <source>
        <dbReference type="ARBA" id="ARBA00004906"/>
    </source>
</evidence>
<keyword evidence="17" id="KW-1185">Reference proteome</keyword>
<feature type="transmembrane region" description="Helical" evidence="14">
    <location>
        <begin position="819"/>
        <end position="843"/>
    </location>
</feature>
<feature type="transmembrane region" description="Helical" evidence="14">
    <location>
        <begin position="918"/>
        <end position="940"/>
    </location>
</feature>
<dbReference type="PANTHER" id="PTHR13145:SF0">
    <property type="entry name" value="E3 UBIQUITIN-PROTEIN LIGASE MARCHF6"/>
    <property type="match status" value="1"/>
</dbReference>
<dbReference type="CDD" id="cd16702">
    <property type="entry name" value="RING_CH-C4HC3_MARCH6"/>
    <property type="match status" value="1"/>
</dbReference>
<evidence type="ECO:0000256" key="1">
    <source>
        <dbReference type="ARBA" id="ARBA00000900"/>
    </source>
</evidence>
<feature type="transmembrane region" description="Helical" evidence="14">
    <location>
        <begin position="736"/>
        <end position="753"/>
    </location>
</feature>
<comment type="pathway">
    <text evidence="3">Protein modification; protein ubiquitination.</text>
</comment>
<protein>
    <recommendedName>
        <fullName evidence="4">RING-type E3 ubiquitin transferase</fullName>
        <ecNumber evidence="4">2.3.2.27</ecNumber>
    </recommendedName>
</protein>
<keyword evidence="7" id="KW-0479">Metal-binding</keyword>
<evidence type="ECO:0000256" key="14">
    <source>
        <dbReference type="SAM" id="Phobius"/>
    </source>
</evidence>
<evidence type="ECO:0000256" key="8">
    <source>
        <dbReference type="ARBA" id="ARBA00022771"/>
    </source>
</evidence>
<feature type="transmembrane region" description="Helical" evidence="14">
    <location>
        <begin position="109"/>
        <end position="126"/>
    </location>
</feature>
<dbReference type="FunFam" id="3.30.40.10:FF:000287">
    <property type="entry name" value="RING finger membrane protein"/>
    <property type="match status" value="1"/>
</dbReference>
<feature type="transmembrane region" description="Helical" evidence="14">
    <location>
        <begin position="483"/>
        <end position="505"/>
    </location>
</feature>
<evidence type="ECO:0000313" key="17">
    <source>
        <dbReference type="Proteomes" id="UP000186922"/>
    </source>
</evidence>
<keyword evidence="9" id="KW-0833">Ubl conjugation pathway</keyword>
<dbReference type="SUPFAM" id="SSF57850">
    <property type="entry name" value="RING/U-box"/>
    <property type="match status" value="1"/>
</dbReference>
<dbReference type="GO" id="GO:0036503">
    <property type="term" value="P:ERAD pathway"/>
    <property type="evidence" value="ECO:0007669"/>
    <property type="project" value="TreeGrafter"/>
</dbReference>
<keyword evidence="10" id="KW-0862">Zinc</keyword>
<keyword evidence="6 14" id="KW-0812">Transmembrane</keyword>
<dbReference type="SMART" id="SM00744">
    <property type="entry name" value="RINGv"/>
    <property type="match status" value="1"/>
</dbReference>
<dbReference type="InterPro" id="IPR013083">
    <property type="entry name" value="Znf_RING/FYVE/PHD"/>
</dbReference>
<evidence type="ECO:0000256" key="2">
    <source>
        <dbReference type="ARBA" id="ARBA00004141"/>
    </source>
</evidence>
<proteinExistence type="predicted"/>
<evidence type="ECO:0000259" key="15">
    <source>
        <dbReference type="PROSITE" id="PS51292"/>
    </source>
</evidence>
<dbReference type="GO" id="GO:0005789">
    <property type="term" value="C:endoplasmic reticulum membrane"/>
    <property type="evidence" value="ECO:0007669"/>
    <property type="project" value="TreeGrafter"/>
</dbReference>
<dbReference type="Pfam" id="PF23113">
    <property type="entry name" value="MARCHF6_C"/>
    <property type="match status" value="1"/>
</dbReference>
<dbReference type="STRING" id="947166.A0A1D1VJJ0"/>
<feature type="transmembrane region" description="Helical" evidence="14">
    <location>
        <begin position="694"/>
        <end position="716"/>
    </location>
</feature>
<keyword evidence="8" id="KW-0863">Zinc-finger</keyword>
<organism evidence="16 17">
    <name type="scientific">Ramazzottius varieornatus</name>
    <name type="common">Water bear</name>
    <name type="synonym">Tardigrade</name>
    <dbReference type="NCBI Taxonomy" id="947166"/>
    <lineage>
        <taxon>Eukaryota</taxon>
        <taxon>Metazoa</taxon>
        <taxon>Ecdysozoa</taxon>
        <taxon>Tardigrada</taxon>
        <taxon>Eutardigrada</taxon>
        <taxon>Parachela</taxon>
        <taxon>Hypsibioidea</taxon>
        <taxon>Ramazzottiidae</taxon>
        <taxon>Ramazzottius</taxon>
    </lineage>
</organism>
<evidence type="ECO:0000256" key="10">
    <source>
        <dbReference type="ARBA" id="ARBA00022833"/>
    </source>
</evidence>
<reference evidence="16 17" key="1">
    <citation type="journal article" date="2016" name="Nat. Commun.">
        <title>Extremotolerant tardigrade genome and improved radiotolerance of human cultured cells by tardigrade-unique protein.</title>
        <authorList>
            <person name="Hashimoto T."/>
            <person name="Horikawa D.D."/>
            <person name="Saito Y."/>
            <person name="Kuwahara H."/>
            <person name="Kozuka-Hata H."/>
            <person name="Shin-I T."/>
            <person name="Minakuchi Y."/>
            <person name="Ohishi K."/>
            <person name="Motoyama A."/>
            <person name="Aizu T."/>
            <person name="Enomoto A."/>
            <person name="Kondo K."/>
            <person name="Tanaka S."/>
            <person name="Hara Y."/>
            <person name="Koshikawa S."/>
            <person name="Sagara H."/>
            <person name="Miura T."/>
            <person name="Yokobori S."/>
            <person name="Miyagawa K."/>
            <person name="Suzuki Y."/>
            <person name="Kubo T."/>
            <person name="Oyama M."/>
            <person name="Kohara Y."/>
            <person name="Fujiyama A."/>
            <person name="Arakawa K."/>
            <person name="Katayama T."/>
            <person name="Toyoda A."/>
            <person name="Kunieda T."/>
        </authorList>
    </citation>
    <scope>NUCLEOTIDE SEQUENCE [LARGE SCALE GENOMIC DNA]</scope>
    <source>
        <strain evidence="16 17">YOKOZUNA-1</strain>
    </source>
</reference>
<feature type="compositionally biased region" description="Low complexity" evidence="13">
    <location>
        <begin position="963"/>
        <end position="984"/>
    </location>
</feature>
<comment type="subcellular location">
    <subcellularLocation>
        <location evidence="2">Membrane</location>
        <topology evidence="2">Multi-pass membrane protein</topology>
    </subcellularLocation>
</comment>
<feature type="transmembrane region" description="Helical" evidence="14">
    <location>
        <begin position="451"/>
        <end position="471"/>
    </location>
</feature>
<evidence type="ECO:0000256" key="13">
    <source>
        <dbReference type="SAM" id="MobiDB-lite"/>
    </source>
</evidence>
<feature type="transmembrane region" description="Helical" evidence="14">
    <location>
        <begin position="543"/>
        <end position="562"/>
    </location>
</feature>
<dbReference type="InterPro" id="IPR011016">
    <property type="entry name" value="Znf_RING-CH"/>
</dbReference>
<accession>A0A1D1VJJ0</accession>
<evidence type="ECO:0000256" key="4">
    <source>
        <dbReference type="ARBA" id="ARBA00012483"/>
    </source>
</evidence>
<feature type="transmembrane region" description="Helical" evidence="14">
    <location>
        <begin position="774"/>
        <end position="799"/>
    </location>
</feature>
<sequence>MAQLGPSSNAVPSWQDVDPALDDICRVCRGEGSAEQPLFHPCRCSGSIRYVHEDCLLQWLRHSNRHYCELCQHRFTFHPVYAPDTPSRLPPNVLLRGLKQRILRGIRKVVHALLVFAVWLILLPNYCARVENLLFREEGYVTAVLRLLWIGNSSNPGGDLGEGIIIMGMTMAVLFSFVFLRDEILHNGWNPPWIVLPGVVEPAAAAAAEAAPVNNPPPVPPPVPAGDVGVPAENVPQAPPAEAANPIHNVQPLIEQAAQAEVPPVAAAAANAEQGDGGIQENNIDLGAFGEDIALGHIIGLDGTYAFLEYSFWFSVLCGGFVTIFYLLPYTSGRAVVHDLLPAVIALAIKVVNVAPISANITVSYSVLHGQVAEVVELSQYKTALYLYFGYCAFAILFSYTYDFLAKDFLGIFRNIPRLRRLNTLNVKFGIGLFYLATKTGVLFFTEAVVFPAMFGGLADVSCMEMFNVTLQDRLRAFQTAPGTFLFIHWIIGVLFISYFVWFVLLSRETLRPGLLWFVRSYQESNPFKELVMWPIGKSVRNLTFVMALFVVVIGFTIYAPVKLLCRNLKGVFPYNLALLEESPIGELTIQFAILHYIGPSLFQQSTLRSFAKHVIVSWSGAVGDLLGLRSYLLGDQARPATNGGANAVAAANNNNNNGDGDLGLAHDQLDLMLVTPHRPAQDYIRPSYFPLRIAAFLTLLAMTGTVSSGLLLTVPVMLGRLVLGFWFGSRAVHDIYTLFTGFFALAVILKGGGMLSRSVRASRLDLQAISWGFWAMVVGKTVIAALAILIWLPLLIGLTFEVTALRPVALLFDQTSIFQIYRCYVFGALIVKILLTFCLVALHDNNPWKLALEQVYANGFRNMNLTFIFTKFIWPISAPLLFYLSFPYFLARTYNMLTLSEDATVEDFFPAHTIESVAHLMFLVTMIAAVTLIASLGYFKHLHDQIRDELFLVGKKLVNYDPTPRTTQAPPRPSSPNAEAALPPALPDAVPPEQPQPPQQVEV</sequence>
<dbReference type="GO" id="GO:0008270">
    <property type="term" value="F:zinc ion binding"/>
    <property type="evidence" value="ECO:0007669"/>
    <property type="project" value="UniProtKB-KW"/>
</dbReference>
<dbReference type="Pfam" id="PF12906">
    <property type="entry name" value="RINGv"/>
    <property type="match status" value="1"/>
</dbReference>
<dbReference type="GO" id="GO:0061630">
    <property type="term" value="F:ubiquitin protein ligase activity"/>
    <property type="evidence" value="ECO:0007669"/>
    <property type="project" value="UniProtKB-EC"/>
</dbReference>
<feature type="compositionally biased region" description="Pro residues" evidence="13">
    <location>
        <begin position="985"/>
        <end position="1004"/>
    </location>
</feature>
<feature type="transmembrane region" description="Helical" evidence="14">
    <location>
        <begin position="385"/>
        <end position="405"/>
    </location>
</feature>
<dbReference type="AlphaFoldDB" id="A0A1D1VJJ0"/>
<dbReference type="OrthoDB" id="1108038at2759"/>
<feature type="domain" description="RING-CH-type" evidence="15">
    <location>
        <begin position="17"/>
        <end position="78"/>
    </location>
</feature>
<dbReference type="PROSITE" id="PS51292">
    <property type="entry name" value="ZF_RING_CH"/>
    <property type="match status" value="1"/>
</dbReference>
<evidence type="ECO:0000256" key="12">
    <source>
        <dbReference type="ARBA" id="ARBA00023136"/>
    </source>
</evidence>
<keyword evidence="11 14" id="KW-1133">Transmembrane helix</keyword>
<dbReference type="PANTHER" id="PTHR13145">
    <property type="entry name" value="SSM4 PROTEIN"/>
    <property type="match status" value="1"/>
</dbReference>
<evidence type="ECO:0000313" key="16">
    <source>
        <dbReference type="EMBL" id="GAU98668.1"/>
    </source>
</evidence>
<comment type="caution">
    <text evidence="16">The sequence shown here is derived from an EMBL/GenBank/DDBJ whole genome shotgun (WGS) entry which is preliminary data.</text>
</comment>
<feature type="transmembrane region" description="Helical" evidence="14">
    <location>
        <begin position="340"/>
        <end position="365"/>
    </location>
</feature>
<dbReference type="Proteomes" id="UP000186922">
    <property type="component" value="Unassembled WGS sequence"/>
</dbReference>
<evidence type="ECO:0000256" key="7">
    <source>
        <dbReference type="ARBA" id="ARBA00022723"/>
    </source>
</evidence>
<feature type="transmembrane region" description="Helical" evidence="14">
    <location>
        <begin position="163"/>
        <end position="180"/>
    </location>
</feature>
<keyword evidence="5" id="KW-0808">Transferase</keyword>
<evidence type="ECO:0000256" key="11">
    <source>
        <dbReference type="ARBA" id="ARBA00022989"/>
    </source>
</evidence>
<comment type="catalytic activity">
    <reaction evidence="1">
        <text>S-ubiquitinyl-[E2 ubiquitin-conjugating enzyme]-L-cysteine + [acceptor protein]-L-lysine = [E2 ubiquitin-conjugating enzyme]-L-cysteine + N(6)-ubiquitinyl-[acceptor protein]-L-lysine.</text>
        <dbReference type="EC" id="2.3.2.27"/>
    </reaction>
</comment>
<dbReference type="EC" id="2.3.2.27" evidence="4"/>
<feature type="region of interest" description="Disordered" evidence="13">
    <location>
        <begin position="963"/>
        <end position="1004"/>
    </location>
</feature>
<feature type="transmembrane region" description="Helical" evidence="14">
    <location>
        <begin position="310"/>
        <end position="328"/>
    </location>
</feature>
<dbReference type="Gene3D" id="3.30.40.10">
    <property type="entry name" value="Zinc/RING finger domain, C3HC4 (zinc finger)"/>
    <property type="match status" value="1"/>
</dbReference>
<keyword evidence="12 14" id="KW-0472">Membrane</keyword>
<feature type="transmembrane region" description="Helical" evidence="14">
    <location>
        <begin position="864"/>
        <end position="887"/>
    </location>
</feature>
<evidence type="ECO:0000256" key="9">
    <source>
        <dbReference type="ARBA" id="ARBA00022786"/>
    </source>
</evidence>
<evidence type="ECO:0000256" key="6">
    <source>
        <dbReference type="ARBA" id="ARBA00022692"/>
    </source>
</evidence>
<name>A0A1D1VJJ0_RAMVA</name>
<gene>
    <name evidence="16" type="primary">RvY_09784-1</name>
    <name evidence="16" type="synonym">RvY_09784.1</name>
    <name evidence="16" type="ORF">RvY_09784</name>
</gene>
<evidence type="ECO:0000256" key="5">
    <source>
        <dbReference type="ARBA" id="ARBA00022679"/>
    </source>
</evidence>